<keyword evidence="7" id="KW-1185">Reference proteome</keyword>
<dbReference type="InterPro" id="IPR009050">
    <property type="entry name" value="Globin-like_sf"/>
</dbReference>
<organism evidence="6 7">
    <name type="scientific">Microcoleus asticus IPMA8</name>
    <dbReference type="NCBI Taxonomy" id="2563858"/>
    <lineage>
        <taxon>Bacteria</taxon>
        <taxon>Bacillati</taxon>
        <taxon>Cyanobacteriota</taxon>
        <taxon>Cyanophyceae</taxon>
        <taxon>Oscillatoriophycideae</taxon>
        <taxon>Oscillatoriales</taxon>
        <taxon>Microcoleaceae</taxon>
        <taxon>Microcoleus</taxon>
        <taxon>Microcoleus asticus</taxon>
    </lineage>
</organism>
<dbReference type="PANTHER" id="PTHR45655:SF13">
    <property type="entry name" value="SOLUBLE GUANYLATE CYCLASE GCY-32-RELATED"/>
    <property type="match status" value="1"/>
</dbReference>
<evidence type="ECO:0000256" key="1">
    <source>
        <dbReference type="SAM" id="Coils"/>
    </source>
</evidence>
<dbReference type="Gene3D" id="3.30.70.1230">
    <property type="entry name" value="Nucleotide cyclase"/>
    <property type="match status" value="1"/>
</dbReference>
<evidence type="ECO:0000259" key="3">
    <source>
        <dbReference type="PROSITE" id="PS01033"/>
    </source>
</evidence>
<feature type="coiled-coil region" evidence="1">
    <location>
        <begin position="498"/>
        <end position="528"/>
    </location>
</feature>
<evidence type="ECO:0000313" key="6">
    <source>
        <dbReference type="EMBL" id="NQE35983.1"/>
    </source>
</evidence>
<dbReference type="SMART" id="SM00304">
    <property type="entry name" value="HAMP"/>
    <property type="match status" value="1"/>
</dbReference>
<evidence type="ECO:0000259" key="4">
    <source>
        <dbReference type="PROSITE" id="PS50125"/>
    </source>
</evidence>
<dbReference type="CDD" id="cd12131">
    <property type="entry name" value="HGbI-like"/>
    <property type="match status" value="1"/>
</dbReference>
<dbReference type="InterPro" id="IPR000971">
    <property type="entry name" value="Globin"/>
</dbReference>
<dbReference type="Gene3D" id="3.30.450.20">
    <property type="entry name" value="PAS domain"/>
    <property type="match status" value="1"/>
</dbReference>
<dbReference type="Gene3D" id="1.10.490.10">
    <property type="entry name" value="Globins"/>
    <property type="match status" value="1"/>
</dbReference>
<sequence length="872" mass="97084">MLNPLNRLRKFRNDSLGNLKLGNLQLGGWTIQSKMQALLLGVSLGSVVVVSGIGWYQTQATLRSKIAEQLAGISSTKAEQFESYFENLNNQVGMLAADSNVVKAMVDLNGSFRNLERNFVPAEWDTALDTYYTEQFFPRLKSNLSPQELNPSVYRPTGQAARYLQYHYIASNPNPVGKKDKLLDAGDGSDYSKAHAKYQKIFAGIIQKFGYYDLFLINHKTGDIIYSYFKETDFATNRLQGFYAQSSLTDLLQKVQSNPTQGSIQVADFKPYRPSYNAPAAFVATPIYSGSNMIGILAVQIPIEKIDQAISRSNNWEGSGLQKTGEAYLVGPDSLMRSTSRFWVEDAKKYQNVVRYTGTDQTTLQLMENFNTTIGLQKINSPAAEAALAGKQGMMVDRNYRGAEVLSSYAPLKLNGLNWAILAEMEVGEAYRPLYTLQVILLIAAVLFLLGTAFLAAIAAKIFTSPLRRLTDSARKLSAGELDVDVEVKSEDEFGELATEFKEVANKLRQTQEQLETKKQENEILLHNILPSAIAQRRNEGELIIADSLKQVTILNAHVAGIAELSKQTSPLKVTELLTKLFDEFDQAAEHFGVERQNTLSTDYVAVCGLTQVRFDHSKRTVDFALAMLDIIQRRENGRRNFALGLRISIHAGPITAGVVGTQKFGYSIWGETVYLASRLQSKTELNYILLTQSVYERVADSYTFVQNPSVNIENLGNVQTWTLVTAQKLVTSQVDLVQSSFAKVKPISDKAAELFYNRLFELEPSFRPLFKGDMKEQERKLMATLALAVEGLRHPDKIIGPVQKLGRSHAGFGVKPEYYDTVGEALLWALAQGLGEEFTTPVRKAWEEAYTFLSGIMKEAAAEAELEKIGV</sequence>
<dbReference type="Proteomes" id="UP000702425">
    <property type="component" value="Unassembled WGS sequence"/>
</dbReference>
<feature type="domain" description="HAMP" evidence="5">
    <location>
        <begin position="461"/>
        <end position="513"/>
    </location>
</feature>
<dbReference type="Gene3D" id="1.10.8.500">
    <property type="entry name" value="HAMP domain in histidine kinase"/>
    <property type="match status" value="1"/>
</dbReference>
<dbReference type="InterPro" id="IPR012292">
    <property type="entry name" value="Globin/Proto"/>
</dbReference>
<evidence type="ECO:0000313" key="7">
    <source>
        <dbReference type="Proteomes" id="UP000702425"/>
    </source>
</evidence>
<dbReference type="SUPFAM" id="SSF158472">
    <property type="entry name" value="HAMP domain-like"/>
    <property type="match status" value="1"/>
</dbReference>
<keyword evidence="6" id="KW-0456">Lyase</keyword>
<dbReference type="SMART" id="SM00044">
    <property type="entry name" value="CYCc"/>
    <property type="match status" value="1"/>
</dbReference>
<keyword evidence="2" id="KW-1133">Transmembrane helix</keyword>
<dbReference type="PANTHER" id="PTHR45655">
    <property type="entry name" value="GUANYLATE CYCLASE SOLUBLE SUBUNIT BETA-2"/>
    <property type="match status" value="1"/>
</dbReference>
<comment type="caution">
    <text evidence="6">The sequence shown here is derived from an EMBL/GenBank/DDBJ whole genome shotgun (WGS) entry which is preliminary data.</text>
</comment>
<dbReference type="PROSITE" id="PS01033">
    <property type="entry name" value="GLOBIN"/>
    <property type="match status" value="1"/>
</dbReference>
<dbReference type="PROSITE" id="PS50885">
    <property type="entry name" value="HAMP"/>
    <property type="match status" value="1"/>
</dbReference>
<dbReference type="PROSITE" id="PS50125">
    <property type="entry name" value="GUANYLATE_CYCLASE_2"/>
    <property type="match status" value="1"/>
</dbReference>
<dbReference type="Pfam" id="PF00672">
    <property type="entry name" value="HAMP"/>
    <property type="match status" value="1"/>
</dbReference>
<dbReference type="SUPFAM" id="SSF46458">
    <property type="entry name" value="Globin-like"/>
    <property type="match status" value="1"/>
</dbReference>
<name>A0ABX2D2A0_9CYAN</name>
<dbReference type="CDD" id="cd06225">
    <property type="entry name" value="HAMP"/>
    <property type="match status" value="1"/>
</dbReference>
<feature type="domain" description="Guanylate cyclase" evidence="4">
    <location>
        <begin position="553"/>
        <end position="681"/>
    </location>
</feature>
<feature type="transmembrane region" description="Helical" evidence="2">
    <location>
        <begin position="37"/>
        <end position="56"/>
    </location>
</feature>
<evidence type="ECO:0000259" key="5">
    <source>
        <dbReference type="PROSITE" id="PS50885"/>
    </source>
</evidence>
<dbReference type="Pfam" id="PF00211">
    <property type="entry name" value="Guanylate_cyc"/>
    <property type="match status" value="1"/>
</dbReference>
<dbReference type="SUPFAM" id="SSF55073">
    <property type="entry name" value="Nucleotide cyclase"/>
    <property type="match status" value="1"/>
</dbReference>
<proteinExistence type="predicted"/>
<dbReference type="Pfam" id="PF00042">
    <property type="entry name" value="Globin"/>
    <property type="match status" value="1"/>
</dbReference>
<accession>A0ABX2D2A0</accession>
<dbReference type="EC" id="4.6.1.1" evidence="6"/>
<dbReference type="InterPro" id="IPR001054">
    <property type="entry name" value="A/G_cyclase"/>
</dbReference>
<gene>
    <name evidence="6" type="primary">cya_14</name>
    <name evidence="6" type="ORF">E5S67_03745</name>
</gene>
<dbReference type="RefSeq" id="WP_172189772.1">
    <property type="nucleotide sequence ID" value="NZ_SRRZ01000069.1"/>
</dbReference>
<dbReference type="CDD" id="cd07302">
    <property type="entry name" value="CHD"/>
    <property type="match status" value="1"/>
</dbReference>
<dbReference type="GO" id="GO:0004016">
    <property type="term" value="F:adenylate cyclase activity"/>
    <property type="evidence" value="ECO:0007669"/>
    <property type="project" value="UniProtKB-EC"/>
</dbReference>
<feature type="transmembrane region" description="Helical" evidence="2">
    <location>
        <begin position="439"/>
        <end position="460"/>
    </location>
</feature>
<feature type="domain" description="Globin" evidence="3">
    <location>
        <begin position="729"/>
        <end position="863"/>
    </location>
</feature>
<dbReference type="EMBL" id="SRRZ01000069">
    <property type="protein sequence ID" value="NQE35983.1"/>
    <property type="molecule type" value="Genomic_DNA"/>
</dbReference>
<dbReference type="InterPro" id="IPR029787">
    <property type="entry name" value="Nucleotide_cyclase"/>
</dbReference>
<keyword evidence="2" id="KW-0812">Transmembrane</keyword>
<protein>
    <submittedName>
        <fullName evidence="6">Adenylate cyclase</fullName>
        <ecNumber evidence="6">4.6.1.1</ecNumber>
    </submittedName>
</protein>
<evidence type="ECO:0000256" key="2">
    <source>
        <dbReference type="SAM" id="Phobius"/>
    </source>
</evidence>
<reference evidence="6 7" key="1">
    <citation type="journal article" date="2020" name="Sci. Rep.">
        <title>A novel cyanobacterial geosmin producer, revising GeoA distribution and dispersion patterns in Bacteria.</title>
        <authorList>
            <person name="Churro C."/>
            <person name="Semedo-Aguiar A.P."/>
            <person name="Silva A.D."/>
            <person name="Pereira-Leal J.B."/>
            <person name="Leite R.B."/>
        </authorList>
    </citation>
    <scope>NUCLEOTIDE SEQUENCE [LARGE SCALE GENOMIC DNA]</scope>
    <source>
        <strain evidence="6 7">IPMA8</strain>
    </source>
</reference>
<keyword evidence="2" id="KW-0472">Membrane</keyword>
<keyword evidence="1" id="KW-0175">Coiled coil</keyword>
<dbReference type="InterPro" id="IPR003660">
    <property type="entry name" value="HAMP_dom"/>
</dbReference>